<accession>A0A0G0QIZ2</accession>
<name>A0A0G0QIZ2_9BACT</name>
<sequence length="471" mass="53560">MNGFKISKHLKLPPEAVAWVIGFLAKRNAGKTYNAADLCEEMLKAKIPVIVIDGMSVWWGLRSGKDGTGSGLPIVILGGEHADIKLDPTKIEKVVEALLQTNTSAVLDIGQLRKGEQMRVVTAFVEELYRLAFKYPAERHVFIEEADMFAPQKPFKEESRCLGAFEDLVKRGGNRNLGCTLITQRSASLNKNVLTQADCLVIGRTTAPQDKAAIQAWVEKHSEKDKHELEEWYDSLNGLKKGEAWVWNADEEWNIFKKVQFRERETFHATRKFMLTKHAQQIKLMDATEFIEKFKDKFEPKPTPKPVSKPEPHLVPEKATYDTKHKVLNIPIEPPVTFKSGETKRLPVPTQKDVDAAMETVRVNQTLPNIMVQQFKPTIQLSVETLQEPTSALGRVCVVLKNDAQAGGRQDAWTTKRITTHIRNHAWDDAGVEDAVNQLIRWEILRKQSNNYLRFYPQRIQVSETQTQMEV</sequence>
<dbReference type="EMBL" id="LBWB01000003">
    <property type="protein sequence ID" value="KKR01652.1"/>
    <property type="molecule type" value="Genomic_DNA"/>
</dbReference>
<organism evidence="1 2">
    <name type="scientific">Candidatus Woesebacteria bacterium GW2011_GWB1_39_12</name>
    <dbReference type="NCBI Taxonomy" id="1618574"/>
    <lineage>
        <taxon>Bacteria</taxon>
        <taxon>Candidatus Woeseibacteriota</taxon>
    </lineage>
</organism>
<evidence type="ECO:0008006" key="3">
    <source>
        <dbReference type="Google" id="ProtNLM"/>
    </source>
</evidence>
<dbReference type="Gene3D" id="3.40.50.300">
    <property type="entry name" value="P-loop containing nucleotide triphosphate hydrolases"/>
    <property type="match status" value="1"/>
</dbReference>
<dbReference type="AlphaFoldDB" id="A0A0G0QIZ2"/>
<dbReference type="InterPro" id="IPR027417">
    <property type="entry name" value="P-loop_NTPase"/>
</dbReference>
<dbReference type="STRING" id="1618574.UT24_C0003G0059"/>
<dbReference type="PANTHER" id="PTHR42957">
    <property type="entry name" value="HELICASE MJ1565-RELATED"/>
    <property type="match status" value="1"/>
</dbReference>
<dbReference type="SUPFAM" id="SSF52540">
    <property type="entry name" value="P-loop containing nucleoside triphosphate hydrolases"/>
    <property type="match status" value="1"/>
</dbReference>
<dbReference type="PANTHER" id="PTHR42957:SF1">
    <property type="entry name" value="HELICASE MJ1565-RELATED"/>
    <property type="match status" value="1"/>
</dbReference>
<dbReference type="InterPro" id="IPR008571">
    <property type="entry name" value="HerA-like"/>
</dbReference>
<proteinExistence type="predicted"/>
<gene>
    <name evidence="1" type="ORF">UT24_C0003G0059</name>
</gene>
<dbReference type="Proteomes" id="UP000033881">
    <property type="component" value="Unassembled WGS sequence"/>
</dbReference>
<evidence type="ECO:0000313" key="1">
    <source>
        <dbReference type="EMBL" id="KKR01652.1"/>
    </source>
</evidence>
<comment type="caution">
    <text evidence="1">The sequence shown here is derived from an EMBL/GenBank/DDBJ whole genome shotgun (WGS) entry which is preliminary data.</text>
</comment>
<reference evidence="1 2" key="1">
    <citation type="journal article" date="2015" name="Nature">
        <title>rRNA introns, odd ribosomes, and small enigmatic genomes across a large radiation of phyla.</title>
        <authorList>
            <person name="Brown C.T."/>
            <person name="Hug L.A."/>
            <person name="Thomas B.C."/>
            <person name="Sharon I."/>
            <person name="Castelle C.J."/>
            <person name="Singh A."/>
            <person name="Wilkins M.J."/>
            <person name="Williams K.H."/>
            <person name="Banfield J.F."/>
        </authorList>
    </citation>
    <scope>NUCLEOTIDE SEQUENCE [LARGE SCALE GENOMIC DNA]</scope>
</reference>
<evidence type="ECO:0000313" key="2">
    <source>
        <dbReference type="Proteomes" id="UP000033881"/>
    </source>
</evidence>
<protein>
    <recommendedName>
        <fullName evidence="3">Helicase HerA central domain-containing protein</fullName>
    </recommendedName>
</protein>